<reference evidence="6 7" key="1">
    <citation type="submission" date="2018-11" db="EMBL/GenBank/DDBJ databases">
        <title>the genome of Mesorhizobium tamadayense DSM 28320.</title>
        <authorList>
            <person name="Gao J."/>
        </authorList>
    </citation>
    <scope>NUCLEOTIDE SEQUENCE [LARGE SCALE GENOMIC DNA]</scope>
    <source>
        <strain evidence="6 7">DSM 28320</strain>
    </source>
</reference>
<keyword evidence="4 5" id="KW-0472">Membrane</keyword>
<dbReference type="InterPro" id="IPR032808">
    <property type="entry name" value="DoxX"/>
</dbReference>
<dbReference type="RefSeq" id="WP_125005749.1">
    <property type="nucleotide sequence ID" value="NZ_RQXT01000058.1"/>
</dbReference>
<feature type="transmembrane region" description="Helical" evidence="5">
    <location>
        <begin position="59"/>
        <end position="80"/>
    </location>
</feature>
<name>A0A3P3F3M0_9HYPH</name>
<evidence type="ECO:0000313" key="6">
    <source>
        <dbReference type="EMBL" id="RRH92158.1"/>
    </source>
</evidence>
<evidence type="ECO:0000256" key="1">
    <source>
        <dbReference type="ARBA" id="ARBA00004141"/>
    </source>
</evidence>
<evidence type="ECO:0000256" key="2">
    <source>
        <dbReference type="ARBA" id="ARBA00022692"/>
    </source>
</evidence>
<sequence>MSVSQSSPASAGPSSRSWHIGLWAAQLVLVILFGWPGIMKTFMDPSVLPPMGIVWATDVPIWFLRFIGLCELAGAFGMILPTATRILPFLTPLAALGFVTIQVLAIGFHAFRGETSHTLPMNVVFLALSLFVLWGRTRKAPITRR</sequence>
<proteinExistence type="predicted"/>
<accession>A0A3P3F3M0</accession>
<organism evidence="6 7">
    <name type="scientific">Mesorhizobium tamadayense</name>
    <dbReference type="NCBI Taxonomy" id="425306"/>
    <lineage>
        <taxon>Bacteria</taxon>
        <taxon>Pseudomonadati</taxon>
        <taxon>Pseudomonadota</taxon>
        <taxon>Alphaproteobacteria</taxon>
        <taxon>Hyphomicrobiales</taxon>
        <taxon>Phyllobacteriaceae</taxon>
        <taxon>Mesorhizobium</taxon>
    </lineage>
</organism>
<dbReference type="Proteomes" id="UP000273786">
    <property type="component" value="Unassembled WGS sequence"/>
</dbReference>
<keyword evidence="7" id="KW-1185">Reference proteome</keyword>
<evidence type="ECO:0000256" key="5">
    <source>
        <dbReference type="SAM" id="Phobius"/>
    </source>
</evidence>
<evidence type="ECO:0000256" key="3">
    <source>
        <dbReference type="ARBA" id="ARBA00022989"/>
    </source>
</evidence>
<evidence type="ECO:0000313" key="7">
    <source>
        <dbReference type="Proteomes" id="UP000273786"/>
    </source>
</evidence>
<dbReference type="AlphaFoldDB" id="A0A3P3F3M0"/>
<dbReference type="Pfam" id="PF13564">
    <property type="entry name" value="DoxX_2"/>
    <property type="match status" value="1"/>
</dbReference>
<protein>
    <submittedName>
        <fullName evidence="6">DoxX family protein</fullName>
    </submittedName>
</protein>
<feature type="transmembrane region" description="Helical" evidence="5">
    <location>
        <begin position="87"/>
        <end position="111"/>
    </location>
</feature>
<keyword evidence="3 5" id="KW-1133">Transmembrane helix</keyword>
<dbReference type="EMBL" id="RQXT01000058">
    <property type="protein sequence ID" value="RRH92158.1"/>
    <property type="molecule type" value="Genomic_DNA"/>
</dbReference>
<gene>
    <name evidence="6" type="ORF">EH240_31075</name>
</gene>
<feature type="transmembrane region" description="Helical" evidence="5">
    <location>
        <begin position="20"/>
        <end position="39"/>
    </location>
</feature>
<evidence type="ECO:0000256" key="4">
    <source>
        <dbReference type="ARBA" id="ARBA00023136"/>
    </source>
</evidence>
<comment type="subcellular location">
    <subcellularLocation>
        <location evidence="1">Membrane</location>
        <topology evidence="1">Multi-pass membrane protein</topology>
    </subcellularLocation>
</comment>
<dbReference type="GO" id="GO:0016020">
    <property type="term" value="C:membrane"/>
    <property type="evidence" value="ECO:0007669"/>
    <property type="project" value="UniProtKB-SubCell"/>
</dbReference>
<dbReference type="OrthoDB" id="3385086at2"/>
<comment type="caution">
    <text evidence="6">The sequence shown here is derived from an EMBL/GenBank/DDBJ whole genome shotgun (WGS) entry which is preliminary data.</text>
</comment>
<keyword evidence="2 5" id="KW-0812">Transmembrane</keyword>
<feature type="transmembrane region" description="Helical" evidence="5">
    <location>
        <begin position="117"/>
        <end position="135"/>
    </location>
</feature>